<organism evidence="2 3">
    <name type="scientific">Carpediemonas membranifera</name>
    <dbReference type="NCBI Taxonomy" id="201153"/>
    <lineage>
        <taxon>Eukaryota</taxon>
        <taxon>Metamonada</taxon>
        <taxon>Carpediemonas-like organisms</taxon>
        <taxon>Carpediemonas</taxon>
    </lineage>
</organism>
<keyword evidence="1" id="KW-1133">Transmembrane helix</keyword>
<keyword evidence="1" id="KW-0472">Membrane</keyword>
<reference evidence="2" key="1">
    <citation type="submission" date="2021-05" db="EMBL/GenBank/DDBJ databases">
        <title>A free-living protist that lacks canonical eukaryotic 1 DNA replication and segregation systems.</title>
        <authorList>
            <person name="Salas-Leiva D.E."/>
            <person name="Tromer E.C."/>
            <person name="Curtis B.A."/>
            <person name="Jerlstrom-Hultqvist J."/>
            <person name="Kolisko M."/>
            <person name="Yi Z."/>
            <person name="Salas-Leiva J.S."/>
            <person name="Gallot-Lavallee L."/>
            <person name="Kops G.J.P.L."/>
            <person name="Archibald J.M."/>
            <person name="Simpson A.G.B."/>
            <person name="Roger A.J."/>
        </authorList>
    </citation>
    <scope>NUCLEOTIDE SEQUENCE</scope>
    <source>
        <strain evidence="2">BICM</strain>
    </source>
</reference>
<feature type="transmembrane region" description="Helical" evidence="1">
    <location>
        <begin position="22"/>
        <end position="44"/>
    </location>
</feature>
<sequence>MDRFEFALEMDAWPVQHILNPLFLYFLTQDVSISIAMAFIWELLEALSFISIGSYFGGNESIENHYDSLIGDPLQGIVGTIFGCAVGRALHIRPIVIYREGKWRRLGFPALFPRAVLGKWNAWMLIRAIIIGACWSGAKVTDWWWDGDTGYWLGYGMNTLVVVMLFGLTFWDRVCFDGLREVLMLCGTLWLCITLLTAVGFIPTYTFVTVDGTALFIAIVSSQLSALEKNSWKKKDEEA</sequence>
<gene>
    <name evidence="2" type="ORF">J8273_4670</name>
</gene>
<evidence type="ECO:0000313" key="2">
    <source>
        <dbReference type="EMBL" id="KAG9393807.1"/>
    </source>
</evidence>
<accession>A0A8J6BBB9</accession>
<dbReference type="AlphaFoldDB" id="A0A8J6BBB9"/>
<feature type="transmembrane region" description="Helical" evidence="1">
    <location>
        <begin position="150"/>
        <end position="170"/>
    </location>
</feature>
<dbReference type="Proteomes" id="UP000717585">
    <property type="component" value="Unassembled WGS sequence"/>
</dbReference>
<feature type="transmembrane region" description="Helical" evidence="1">
    <location>
        <begin position="120"/>
        <end position="138"/>
    </location>
</feature>
<evidence type="ECO:0000313" key="3">
    <source>
        <dbReference type="Proteomes" id="UP000717585"/>
    </source>
</evidence>
<evidence type="ECO:0000256" key="1">
    <source>
        <dbReference type="SAM" id="Phobius"/>
    </source>
</evidence>
<keyword evidence="1" id="KW-0812">Transmembrane</keyword>
<feature type="transmembrane region" description="Helical" evidence="1">
    <location>
        <begin position="182"/>
        <end position="202"/>
    </location>
</feature>
<protein>
    <submittedName>
        <fullName evidence="2">Uncharacterized protein</fullName>
    </submittedName>
</protein>
<keyword evidence="3" id="KW-1185">Reference proteome</keyword>
<proteinExistence type="predicted"/>
<comment type="caution">
    <text evidence="2">The sequence shown here is derived from an EMBL/GenBank/DDBJ whole genome shotgun (WGS) entry which is preliminary data.</text>
</comment>
<dbReference type="EMBL" id="JAHDYR010000020">
    <property type="protein sequence ID" value="KAG9393807.1"/>
    <property type="molecule type" value="Genomic_DNA"/>
</dbReference>
<name>A0A8J6BBB9_9EUKA</name>